<dbReference type="Proteomes" id="UP000747110">
    <property type="component" value="Unassembled WGS sequence"/>
</dbReference>
<gene>
    <name evidence="2" type="ORF">Vretifemale_1538</name>
</gene>
<sequence length="133" mass="14516">QLQPRRLPVTLPVPVAFRTRLAEDGLITGIDLLLIGTCREGICDNRGRLVVEDRDDRIIDARRHCRTARQRDETPRHRVGSGSDCRHGLEPPLDLHHQLPTGESADSSSGGGGSSDAMSIKPAPSVAAKWLHC</sequence>
<name>A0A8J4BW84_9CHLO</name>
<evidence type="ECO:0000256" key="1">
    <source>
        <dbReference type="SAM" id="MobiDB-lite"/>
    </source>
</evidence>
<organism evidence="2 3">
    <name type="scientific">Volvox reticuliferus</name>
    <dbReference type="NCBI Taxonomy" id="1737510"/>
    <lineage>
        <taxon>Eukaryota</taxon>
        <taxon>Viridiplantae</taxon>
        <taxon>Chlorophyta</taxon>
        <taxon>core chlorophytes</taxon>
        <taxon>Chlorophyceae</taxon>
        <taxon>CS clade</taxon>
        <taxon>Chlamydomonadales</taxon>
        <taxon>Volvocaceae</taxon>
        <taxon>Volvox</taxon>
    </lineage>
</organism>
<proteinExistence type="predicted"/>
<protein>
    <submittedName>
        <fullName evidence="2">Uncharacterized protein</fullName>
    </submittedName>
</protein>
<accession>A0A8J4BW84</accession>
<reference evidence="2" key="1">
    <citation type="journal article" date="2021" name="Proc. Natl. Acad. Sci. U.S.A.">
        <title>Three genomes in the algal genus Volvox reveal the fate of a haploid sex-determining region after a transition to homothallism.</title>
        <authorList>
            <person name="Yamamoto K."/>
            <person name="Hamaji T."/>
            <person name="Kawai-Toyooka H."/>
            <person name="Matsuzaki R."/>
            <person name="Takahashi F."/>
            <person name="Nishimura Y."/>
            <person name="Kawachi M."/>
            <person name="Noguchi H."/>
            <person name="Minakuchi Y."/>
            <person name="Umen J.G."/>
            <person name="Toyoda A."/>
            <person name="Nozaki H."/>
        </authorList>
    </citation>
    <scope>NUCLEOTIDE SEQUENCE</scope>
    <source>
        <strain evidence="2">NIES-3786</strain>
    </source>
</reference>
<keyword evidence="3" id="KW-1185">Reference proteome</keyword>
<dbReference type="AlphaFoldDB" id="A0A8J4BW84"/>
<comment type="caution">
    <text evidence="2">The sequence shown here is derived from an EMBL/GenBank/DDBJ whole genome shotgun (WGS) entry which is preliminary data.</text>
</comment>
<feature type="compositionally biased region" description="Basic and acidic residues" evidence="1">
    <location>
        <begin position="84"/>
        <end position="97"/>
    </location>
</feature>
<evidence type="ECO:0000313" key="2">
    <source>
        <dbReference type="EMBL" id="GIL70861.1"/>
    </source>
</evidence>
<feature type="non-terminal residue" evidence="2">
    <location>
        <position position="133"/>
    </location>
</feature>
<feature type="region of interest" description="Disordered" evidence="1">
    <location>
        <begin position="67"/>
        <end position="125"/>
    </location>
</feature>
<feature type="non-terminal residue" evidence="2">
    <location>
        <position position="1"/>
    </location>
</feature>
<dbReference type="EMBL" id="BNCP01000002">
    <property type="protein sequence ID" value="GIL70861.1"/>
    <property type="molecule type" value="Genomic_DNA"/>
</dbReference>
<evidence type="ECO:0000313" key="3">
    <source>
        <dbReference type="Proteomes" id="UP000747110"/>
    </source>
</evidence>